<dbReference type="Proteomes" id="UP000076998">
    <property type="component" value="Unassembled WGS sequence"/>
</dbReference>
<gene>
    <name evidence="2" type="ORF">AYL44_05555</name>
</gene>
<evidence type="ECO:0000313" key="3">
    <source>
        <dbReference type="Proteomes" id="UP000076998"/>
    </source>
</evidence>
<dbReference type="RefSeq" id="WP_064002204.1">
    <property type="nucleotide sequence ID" value="NZ_LSTV01000001.1"/>
</dbReference>
<proteinExistence type="predicted"/>
<dbReference type="AlphaFoldDB" id="A0A177KE71"/>
<protein>
    <submittedName>
        <fullName evidence="2">Uncharacterized protein</fullName>
    </submittedName>
</protein>
<dbReference type="OrthoDB" id="9884039at2"/>
<accession>A0A177KE71</accession>
<reference evidence="2 3" key="1">
    <citation type="submission" date="2016-02" db="EMBL/GenBank/DDBJ databases">
        <authorList>
            <person name="Wen L."/>
            <person name="He K."/>
            <person name="Yang H."/>
        </authorList>
    </citation>
    <scope>NUCLEOTIDE SEQUENCE [LARGE SCALE GENOMIC DNA]</scope>
    <source>
        <strain evidence="2 3">CD11_3</strain>
    </source>
</reference>
<feature type="region of interest" description="Disordered" evidence="1">
    <location>
        <begin position="1"/>
        <end position="68"/>
    </location>
</feature>
<organism evidence="2 3">
    <name type="scientific">Microbacterium oleivorans</name>
    <dbReference type="NCBI Taxonomy" id="273677"/>
    <lineage>
        <taxon>Bacteria</taxon>
        <taxon>Bacillati</taxon>
        <taxon>Actinomycetota</taxon>
        <taxon>Actinomycetes</taxon>
        <taxon>Micrococcales</taxon>
        <taxon>Microbacteriaceae</taxon>
        <taxon>Microbacterium</taxon>
    </lineage>
</organism>
<dbReference type="EMBL" id="LSTV01000001">
    <property type="protein sequence ID" value="OAH51698.1"/>
    <property type="molecule type" value="Genomic_DNA"/>
</dbReference>
<name>A0A177KE71_9MICO</name>
<evidence type="ECO:0000313" key="2">
    <source>
        <dbReference type="EMBL" id="OAH51698.1"/>
    </source>
</evidence>
<comment type="caution">
    <text evidence="2">The sequence shown here is derived from an EMBL/GenBank/DDBJ whole genome shotgun (WGS) entry which is preliminary data.</text>
</comment>
<sequence>MSADSTSHSPGLDRFIGGEQEGLPPAPEGASDDGAAVDPDERFHAPEDGDLTVDAQLAQDDPDSDDGL</sequence>
<evidence type="ECO:0000256" key="1">
    <source>
        <dbReference type="SAM" id="MobiDB-lite"/>
    </source>
</evidence>